<evidence type="ECO:0000256" key="4">
    <source>
        <dbReference type="ARBA" id="ARBA00022989"/>
    </source>
</evidence>
<evidence type="ECO:0000256" key="2">
    <source>
        <dbReference type="ARBA" id="ARBA00006058"/>
    </source>
</evidence>
<keyword evidence="5 7" id="KW-0472">Membrane</keyword>
<keyword evidence="3 7" id="KW-0812">Transmembrane</keyword>
<evidence type="ECO:0000313" key="8">
    <source>
        <dbReference type="Proteomes" id="UP000046393"/>
    </source>
</evidence>
<dbReference type="STRING" id="451379.A0A0N5AK46"/>
<sequence>MSNVGTLPPMAVKFVPYFSSERYKCNSFIGEQIEDPFMSKFYMFINWFIRLISRRFNHESKLCNIIFWFLYCSEHEQWFLVVASSLVAFTIIFTFLYVIYSFWRWCYYRKKKLDTMDGKYDVYKRLILNLLIGIFVLINVFAAVTLLISSQYAQNGADELPHRLGQCLDDVSSYKRETTQRVKALFIDDFITLENYMVDVYSKSGVFLIESLKKTTGASAIDSLINITEMLNLTSDAEQTLVTLNGKLTKLRSDLLKINKAVQTELQVCVRNFNETSTPICKKADELLKNISTFPVEIKGVSVFLFFIYITCSDVFFMYCLLYLLLLSVSFCRYGVLLISGFFVVIALYFLLAWCYGCFGNRPSYYDDDCCVRTTGTKLFSCGGWLSLIFLGFFSLITAVLLMFGGNVSNLVCNPLSNPLSRKDINYTNMLYYMDWFFQLQIDVTSCVPLADIASGTKAALCTYTLDPFNGIWAAMLISIVCIILIITLSSCVTPLYQKVHSYPKYIVHEPNDNAFITDTYSS</sequence>
<evidence type="ECO:0000256" key="7">
    <source>
        <dbReference type="SAM" id="Phobius"/>
    </source>
</evidence>
<reference evidence="9" key="1">
    <citation type="submission" date="2017-02" db="UniProtKB">
        <authorList>
            <consortium name="WormBaseParasite"/>
        </authorList>
    </citation>
    <scope>IDENTIFICATION</scope>
</reference>
<dbReference type="GO" id="GO:0016020">
    <property type="term" value="C:membrane"/>
    <property type="evidence" value="ECO:0007669"/>
    <property type="project" value="UniProtKB-SubCell"/>
</dbReference>
<evidence type="ECO:0000313" key="9">
    <source>
        <dbReference type="WBParaSite" id="SMUV_0000485501-mRNA-1"/>
    </source>
</evidence>
<dbReference type="PANTHER" id="PTHR22730:SF1">
    <property type="entry name" value="PROMININ-LIKE PROTEIN"/>
    <property type="match status" value="1"/>
</dbReference>
<feature type="transmembrane region" description="Helical" evidence="7">
    <location>
        <begin position="303"/>
        <end position="327"/>
    </location>
</feature>
<keyword evidence="4 7" id="KW-1133">Transmembrane helix</keyword>
<evidence type="ECO:0000256" key="6">
    <source>
        <dbReference type="ARBA" id="ARBA00023180"/>
    </source>
</evidence>
<dbReference type="AlphaFoldDB" id="A0A0N5AK46"/>
<name>A0A0N5AK46_9BILA</name>
<keyword evidence="6" id="KW-0325">Glycoprotein</keyword>
<evidence type="ECO:0000256" key="1">
    <source>
        <dbReference type="ARBA" id="ARBA00004141"/>
    </source>
</evidence>
<dbReference type="Proteomes" id="UP000046393">
    <property type="component" value="Unplaced"/>
</dbReference>
<feature type="transmembrane region" description="Helical" evidence="7">
    <location>
        <begin position="78"/>
        <end position="105"/>
    </location>
</feature>
<evidence type="ECO:0000256" key="3">
    <source>
        <dbReference type="ARBA" id="ARBA00022692"/>
    </source>
</evidence>
<proteinExistence type="inferred from homology"/>
<dbReference type="InterPro" id="IPR008795">
    <property type="entry name" value="Prominin"/>
</dbReference>
<keyword evidence="8" id="KW-1185">Reference proteome</keyword>
<evidence type="ECO:0000256" key="5">
    <source>
        <dbReference type="ARBA" id="ARBA00023136"/>
    </source>
</evidence>
<feature type="transmembrane region" description="Helical" evidence="7">
    <location>
        <begin position="334"/>
        <end position="354"/>
    </location>
</feature>
<organism evidence="8 9">
    <name type="scientific">Syphacia muris</name>
    <dbReference type="NCBI Taxonomy" id="451379"/>
    <lineage>
        <taxon>Eukaryota</taxon>
        <taxon>Metazoa</taxon>
        <taxon>Ecdysozoa</taxon>
        <taxon>Nematoda</taxon>
        <taxon>Chromadorea</taxon>
        <taxon>Rhabditida</taxon>
        <taxon>Spirurina</taxon>
        <taxon>Oxyuridomorpha</taxon>
        <taxon>Oxyuroidea</taxon>
        <taxon>Oxyuridae</taxon>
        <taxon>Syphacia</taxon>
    </lineage>
</organism>
<accession>A0A0N5AK46</accession>
<dbReference type="Pfam" id="PF05478">
    <property type="entry name" value="Prominin"/>
    <property type="match status" value="1"/>
</dbReference>
<dbReference type="PANTHER" id="PTHR22730">
    <property type="entry name" value="PROMININ PROM PROTEIN"/>
    <property type="match status" value="1"/>
</dbReference>
<comment type="subcellular location">
    <subcellularLocation>
        <location evidence="1">Membrane</location>
        <topology evidence="1">Multi-pass membrane protein</topology>
    </subcellularLocation>
</comment>
<feature type="transmembrane region" description="Helical" evidence="7">
    <location>
        <begin position="385"/>
        <end position="409"/>
    </location>
</feature>
<protein>
    <submittedName>
        <fullName evidence="9">Protein tweety homolog</fullName>
    </submittedName>
</protein>
<feature type="transmembrane region" description="Helical" evidence="7">
    <location>
        <begin position="471"/>
        <end position="497"/>
    </location>
</feature>
<feature type="transmembrane region" description="Helical" evidence="7">
    <location>
        <begin position="126"/>
        <end position="148"/>
    </location>
</feature>
<comment type="similarity">
    <text evidence="2">Belongs to the prominin family.</text>
</comment>
<dbReference type="WBParaSite" id="SMUV_0000485501-mRNA-1">
    <property type="protein sequence ID" value="SMUV_0000485501-mRNA-1"/>
    <property type="gene ID" value="SMUV_0000485501"/>
</dbReference>